<dbReference type="STRING" id="1193502.SHALO_0577"/>
<proteinExistence type="inferred from homology"/>
<dbReference type="Pfam" id="PF26594">
    <property type="entry name" value="KH_NusA_2nd"/>
    <property type="match status" value="1"/>
</dbReference>
<dbReference type="PANTHER" id="PTHR22648:SF0">
    <property type="entry name" value="TRANSCRIPTION TERMINATION_ANTITERMINATION PROTEIN NUSA"/>
    <property type="match status" value="1"/>
</dbReference>
<dbReference type="AlphaFoldDB" id="A0A1D7THB8"/>
<dbReference type="GO" id="GO:0006353">
    <property type="term" value="P:DNA-templated transcription termination"/>
    <property type="evidence" value="ECO:0007669"/>
    <property type="project" value="UniProtKB-UniRule"/>
</dbReference>
<dbReference type="EMBL" id="CP017111">
    <property type="protein sequence ID" value="AOO64366.1"/>
    <property type="molecule type" value="Genomic_DNA"/>
</dbReference>
<dbReference type="Gene3D" id="2.40.50.140">
    <property type="entry name" value="Nucleic acid-binding proteins"/>
    <property type="match status" value="1"/>
</dbReference>
<dbReference type="RefSeq" id="WP_069477304.1">
    <property type="nucleotide sequence ID" value="NZ_CP017111.1"/>
</dbReference>
<keyword evidence="2 7" id="KW-0963">Cytoplasm</keyword>
<dbReference type="Pfam" id="PF13184">
    <property type="entry name" value="KH_NusA_1st"/>
    <property type="match status" value="1"/>
</dbReference>
<keyword evidence="5 7" id="KW-0805">Transcription regulation</keyword>
<feature type="domain" description="S1 motif" evidence="8">
    <location>
        <begin position="139"/>
        <end position="205"/>
    </location>
</feature>
<dbReference type="KEGG" id="shal:SHALO_0577"/>
<dbReference type="GO" id="GO:0003700">
    <property type="term" value="F:DNA-binding transcription factor activity"/>
    <property type="evidence" value="ECO:0007669"/>
    <property type="project" value="InterPro"/>
</dbReference>
<dbReference type="PROSITE" id="PS50126">
    <property type="entry name" value="S1"/>
    <property type="match status" value="1"/>
</dbReference>
<evidence type="ECO:0000313" key="10">
    <source>
        <dbReference type="Proteomes" id="UP000094609"/>
    </source>
</evidence>
<dbReference type="GO" id="GO:0031564">
    <property type="term" value="P:transcription antitermination"/>
    <property type="evidence" value="ECO:0007669"/>
    <property type="project" value="UniProtKB-UniRule"/>
</dbReference>
<dbReference type="CDD" id="cd22529">
    <property type="entry name" value="KH-II_NusA_rpt2"/>
    <property type="match status" value="1"/>
</dbReference>
<dbReference type="PANTHER" id="PTHR22648">
    <property type="entry name" value="TRANSCRIPTION TERMINATION FACTOR NUSA"/>
    <property type="match status" value="1"/>
</dbReference>
<dbReference type="InterPro" id="IPR025249">
    <property type="entry name" value="TF_NusA_KH_1st"/>
</dbReference>
<dbReference type="InterPro" id="IPR030842">
    <property type="entry name" value="TF_NusA_bacterial"/>
</dbReference>
<evidence type="ECO:0000256" key="6">
    <source>
        <dbReference type="ARBA" id="ARBA00023163"/>
    </source>
</evidence>
<keyword evidence="4 7" id="KW-0694">RNA-binding</keyword>
<comment type="function">
    <text evidence="7">Participates in both transcription termination and antitermination.</text>
</comment>
<comment type="subunit">
    <text evidence="7">Monomer. Binds directly to the core enzyme of the DNA-dependent RNA polymerase and to nascent RNA.</text>
</comment>
<name>A0A1D7THB8_9BACT</name>
<dbReference type="Gene3D" id="3.30.1480.10">
    <property type="entry name" value="NusA, N-terminal domain"/>
    <property type="match status" value="1"/>
</dbReference>
<evidence type="ECO:0000313" key="9">
    <source>
        <dbReference type="EMBL" id="AOO64366.1"/>
    </source>
</evidence>
<keyword evidence="6 7" id="KW-0804">Transcription</keyword>
<evidence type="ECO:0000256" key="4">
    <source>
        <dbReference type="ARBA" id="ARBA00022884"/>
    </source>
</evidence>
<dbReference type="PATRIC" id="fig|1193502.14.peg.586"/>
<dbReference type="InterPro" id="IPR013735">
    <property type="entry name" value="TF_NusA_N"/>
</dbReference>
<dbReference type="SUPFAM" id="SSF69705">
    <property type="entry name" value="Transcription factor NusA, N-terminal domain"/>
    <property type="match status" value="1"/>
</dbReference>
<organism evidence="9 10">
    <name type="scientific">Sulfurospirillum halorespirans DSM 13726</name>
    <dbReference type="NCBI Taxonomy" id="1193502"/>
    <lineage>
        <taxon>Bacteria</taxon>
        <taxon>Pseudomonadati</taxon>
        <taxon>Campylobacterota</taxon>
        <taxon>Epsilonproteobacteria</taxon>
        <taxon>Campylobacterales</taxon>
        <taxon>Sulfurospirillaceae</taxon>
        <taxon>Sulfurospirillum</taxon>
    </lineage>
</organism>
<evidence type="ECO:0000256" key="2">
    <source>
        <dbReference type="ARBA" id="ARBA00022490"/>
    </source>
</evidence>
<evidence type="ECO:0000256" key="3">
    <source>
        <dbReference type="ARBA" id="ARBA00022814"/>
    </source>
</evidence>
<comment type="similarity">
    <text evidence="7">Belongs to the NusA family.</text>
</comment>
<reference evidence="10" key="1">
    <citation type="submission" date="2016-08" db="EMBL/GenBank/DDBJ databases">
        <title>Complete genome sequence of the organohalide-respiring Epsilonproteobacterium Sulfurospirillum halorespirans.</title>
        <authorList>
            <person name="Goris T."/>
            <person name="Zimmermann J."/>
            <person name="Schenz B."/>
            <person name="Lemos M."/>
            <person name="Hackermueller J."/>
            <person name="Diekert G."/>
        </authorList>
    </citation>
    <scope>NUCLEOTIDE SEQUENCE [LARGE SCALE GENOMIC DNA]</scope>
    <source>
        <strain>DSM 13726</strain>
        <strain evidence="10">PCE-M2</strain>
    </source>
</reference>
<dbReference type="InterPro" id="IPR003029">
    <property type="entry name" value="S1_domain"/>
</dbReference>
<dbReference type="InterPro" id="IPR036555">
    <property type="entry name" value="NusA_N_sf"/>
</dbReference>
<evidence type="ECO:0000256" key="7">
    <source>
        <dbReference type="HAMAP-Rule" id="MF_00945"/>
    </source>
</evidence>
<dbReference type="SUPFAM" id="SSF50249">
    <property type="entry name" value="Nucleic acid-binding proteins"/>
    <property type="match status" value="1"/>
</dbReference>
<evidence type="ECO:0000256" key="5">
    <source>
        <dbReference type="ARBA" id="ARBA00023015"/>
    </source>
</evidence>
<dbReference type="InterPro" id="IPR015946">
    <property type="entry name" value="KH_dom-like_a/b"/>
</dbReference>
<keyword evidence="1 7" id="KW-0806">Transcription termination</keyword>
<sequence length="374" mass="41416">MEKIVDIIESIAHEKGLDIKEVKNTVTLALIKTAKRIYGAEYEYGAEIDPATKTLKLYQKVIVVEPDDARLLEGNENFIAIKEAKEVDPDIEIGDELTYELPLDNLGRTAAATLQKELEYHIQRLLENNIFEKYQKLVGKTVFGTVVRVDNDENTYIEIEEIRAVLPRKNRIKGEKFKVGNVVKSVIRKVLIDKSQGMYVELSRTSPKFLESLLELEVPEIKDEFIKIIGSARIPGERAKVALTSLHPNIDAVGATVGTKGVRINAVSRELHNENIDCIEFSNVPEIFIARALSPAIISNVKIQNGKAIVTLPSDQKSKAIGKNGINIRLTSMLTGFEIELVESGGASANANPNSDETAEQRDPNALKNLFGGL</sequence>
<dbReference type="Proteomes" id="UP000094609">
    <property type="component" value="Chromosome"/>
</dbReference>
<dbReference type="Gene3D" id="3.30.300.20">
    <property type="match status" value="2"/>
</dbReference>
<comment type="subcellular location">
    <subcellularLocation>
        <location evidence="7">Cytoplasm</location>
    </subcellularLocation>
</comment>
<dbReference type="InterPro" id="IPR058582">
    <property type="entry name" value="KH_NusA_2nd"/>
</dbReference>
<dbReference type="HAMAP" id="MF_00945_B">
    <property type="entry name" value="NusA_B"/>
    <property type="match status" value="1"/>
</dbReference>
<dbReference type="CDD" id="cd02134">
    <property type="entry name" value="KH-II_NusA_rpt1"/>
    <property type="match status" value="1"/>
</dbReference>
<evidence type="ECO:0000256" key="1">
    <source>
        <dbReference type="ARBA" id="ARBA00022472"/>
    </source>
</evidence>
<dbReference type="InterPro" id="IPR010213">
    <property type="entry name" value="TF_NusA"/>
</dbReference>
<dbReference type="GO" id="GO:0005829">
    <property type="term" value="C:cytosol"/>
    <property type="evidence" value="ECO:0007669"/>
    <property type="project" value="TreeGrafter"/>
</dbReference>
<evidence type="ECO:0000259" key="8">
    <source>
        <dbReference type="PROSITE" id="PS50126"/>
    </source>
</evidence>
<dbReference type="SUPFAM" id="SSF54814">
    <property type="entry name" value="Prokaryotic type KH domain (KH-domain type II)"/>
    <property type="match status" value="2"/>
</dbReference>
<dbReference type="NCBIfam" id="TIGR01953">
    <property type="entry name" value="NusA"/>
    <property type="match status" value="1"/>
</dbReference>
<accession>A0A1D7THB8</accession>
<dbReference type="InterPro" id="IPR009019">
    <property type="entry name" value="KH_sf_prok-type"/>
</dbReference>
<protein>
    <recommendedName>
        <fullName evidence="7">Transcription termination/antitermination protein NusA</fullName>
    </recommendedName>
</protein>
<keyword evidence="3 7" id="KW-0889">Transcription antitermination</keyword>
<gene>
    <name evidence="7" type="primary">nusA</name>
    <name evidence="9" type="ORF">SHALO_0577</name>
</gene>
<dbReference type="InterPro" id="IPR012340">
    <property type="entry name" value="NA-bd_OB-fold"/>
</dbReference>
<keyword evidence="10" id="KW-1185">Reference proteome</keyword>
<dbReference type="Pfam" id="PF08529">
    <property type="entry name" value="NusA_N"/>
    <property type="match status" value="1"/>
</dbReference>
<dbReference type="GO" id="GO:0003723">
    <property type="term" value="F:RNA binding"/>
    <property type="evidence" value="ECO:0007669"/>
    <property type="project" value="UniProtKB-UniRule"/>
</dbReference>